<evidence type="ECO:0000256" key="2">
    <source>
        <dbReference type="ARBA" id="ARBA00022803"/>
    </source>
</evidence>
<dbReference type="SMART" id="SM00028">
    <property type="entry name" value="TPR"/>
    <property type="match status" value="12"/>
</dbReference>
<feature type="repeat" description="TPR" evidence="3">
    <location>
        <begin position="150"/>
        <end position="183"/>
    </location>
</feature>
<gene>
    <name evidence="4" type="primary">yrrB_6</name>
    <name evidence="4" type="ORF">OJF2_47100</name>
</gene>
<evidence type="ECO:0000256" key="1">
    <source>
        <dbReference type="ARBA" id="ARBA00022737"/>
    </source>
</evidence>
<dbReference type="AlphaFoldDB" id="A0A5B9W8A3"/>
<dbReference type="PANTHER" id="PTHR44858">
    <property type="entry name" value="TETRATRICOPEPTIDE REPEAT PROTEIN 6"/>
    <property type="match status" value="1"/>
</dbReference>
<feature type="repeat" description="TPR" evidence="3">
    <location>
        <begin position="458"/>
        <end position="491"/>
    </location>
</feature>
<dbReference type="PANTHER" id="PTHR44858:SF1">
    <property type="entry name" value="UDP-N-ACETYLGLUCOSAMINE--PEPTIDE N-ACETYLGLUCOSAMINYLTRANSFERASE SPINDLY-RELATED"/>
    <property type="match status" value="1"/>
</dbReference>
<feature type="repeat" description="TPR" evidence="3">
    <location>
        <begin position="320"/>
        <end position="353"/>
    </location>
</feature>
<name>A0A5B9W8A3_9BACT</name>
<dbReference type="Pfam" id="PF13414">
    <property type="entry name" value="TPR_11"/>
    <property type="match status" value="1"/>
</dbReference>
<dbReference type="Proteomes" id="UP000324233">
    <property type="component" value="Chromosome"/>
</dbReference>
<feature type="repeat" description="TPR" evidence="3">
    <location>
        <begin position="184"/>
        <end position="217"/>
    </location>
</feature>
<protein>
    <submittedName>
        <fullName evidence="4">TPR repeat-containing protein YrrB</fullName>
    </submittedName>
</protein>
<evidence type="ECO:0000313" key="5">
    <source>
        <dbReference type="Proteomes" id="UP000324233"/>
    </source>
</evidence>
<keyword evidence="5" id="KW-1185">Reference proteome</keyword>
<dbReference type="InterPro" id="IPR050498">
    <property type="entry name" value="Ycf3"/>
</dbReference>
<dbReference type="EMBL" id="CP042997">
    <property type="protein sequence ID" value="QEH36150.1"/>
    <property type="molecule type" value="Genomic_DNA"/>
</dbReference>
<dbReference type="PROSITE" id="PS50293">
    <property type="entry name" value="TPR_REGION"/>
    <property type="match status" value="2"/>
</dbReference>
<evidence type="ECO:0000256" key="3">
    <source>
        <dbReference type="PROSITE-ProRule" id="PRU00339"/>
    </source>
</evidence>
<sequence>MALPRIRVGLGMMVLLVASGSPSTPAGSVNDDRDRAFRLYDAGRFAEAIPLLDRVIEAHHRDVQGRIKRGNCYLRLDRPERAVPDFEFVARFSPFNPSAQTDLGIALLMIGRHQDAQACFEQAIRYWSNPLNGAGALNRRSAREIRQGRGASHCGLAQVYHRTGRNEEAIAEYNRALAIFAEDPNTYIGRGDAHASLGEEDEAFADYAEAIRIGPAYSRAYVSRATLLARLGRADEALADYERALAIDPNDALALGLRGGLLSQRGQNDRALADFEAVLGMRPEDAGAHKDRGGLLVRMGRNEEAIADLDRAISLNPRSAASYLNRGAAHSNLGHYEQAIADLERAIDLDPKDPKSHTNIGLALFMVGSYDRSIEELSEAVRLAPRNAIVRMNRGNVYAKLGFREQAIADYGESERADPRLMASLGGPSRLLETMGRQSLAMLDQKRVTLSKPGAGEASAALERGHALRARGDWKAAIAEFDRAIGLDPGRPEAYVARGWSRFCAGEPDAEADAQAYLKLRGWDDRFSPYMALLGVLSARRAGHEEEGRRALDEAIAGVPPGLWPLPLLHYLRHDITGTAVLEKAKGETQQAEAHAVVGLDLLRRGDRKGAIEHLRWVRDHGPSKSVFFDVAGATLRDLDTPLDPLSRAIRARRAN</sequence>
<dbReference type="SUPFAM" id="SSF48452">
    <property type="entry name" value="TPR-like"/>
    <property type="match status" value="3"/>
</dbReference>
<feature type="repeat" description="TPR" evidence="3">
    <location>
        <begin position="252"/>
        <end position="285"/>
    </location>
</feature>
<keyword evidence="1" id="KW-0677">Repeat</keyword>
<feature type="repeat" description="TPR" evidence="3">
    <location>
        <begin position="354"/>
        <end position="387"/>
    </location>
</feature>
<dbReference type="Pfam" id="PF00515">
    <property type="entry name" value="TPR_1"/>
    <property type="match status" value="1"/>
</dbReference>
<dbReference type="InterPro" id="IPR019734">
    <property type="entry name" value="TPR_rpt"/>
</dbReference>
<dbReference type="Pfam" id="PF13371">
    <property type="entry name" value="TPR_9"/>
    <property type="match status" value="1"/>
</dbReference>
<dbReference type="Gene3D" id="1.25.40.10">
    <property type="entry name" value="Tetratricopeptide repeat domain"/>
    <property type="match status" value="5"/>
</dbReference>
<dbReference type="PROSITE" id="PS50005">
    <property type="entry name" value="TPR"/>
    <property type="match status" value="8"/>
</dbReference>
<dbReference type="InterPro" id="IPR011990">
    <property type="entry name" value="TPR-like_helical_dom_sf"/>
</dbReference>
<evidence type="ECO:0000313" key="4">
    <source>
        <dbReference type="EMBL" id="QEH36150.1"/>
    </source>
</evidence>
<keyword evidence="2 3" id="KW-0802">TPR repeat</keyword>
<dbReference type="KEGG" id="agv:OJF2_47100"/>
<proteinExistence type="predicted"/>
<dbReference type="Pfam" id="PF13432">
    <property type="entry name" value="TPR_16"/>
    <property type="match status" value="3"/>
</dbReference>
<dbReference type="RefSeq" id="WP_168221995.1">
    <property type="nucleotide sequence ID" value="NZ_CP042997.1"/>
</dbReference>
<accession>A0A5B9W8A3</accession>
<feature type="repeat" description="TPR" evidence="3">
    <location>
        <begin position="286"/>
        <end position="319"/>
    </location>
</feature>
<feature type="repeat" description="TPR" evidence="3">
    <location>
        <begin position="218"/>
        <end position="251"/>
    </location>
</feature>
<organism evidence="4 5">
    <name type="scientific">Aquisphaera giovannonii</name>
    <dbReference type="NCBI Taxonomy" id="406548"/>
    <lineage>
        <taxon>Bacteria</taxon>
        <taxon>Pseudomonadati</taxon>
        <taxon>Planctomycetota</taxon>
        <taxon>Planctomycetia</taxon>
        <taxon>Isosphaerales</taxon>
        <taxon>Isosphaeraceae</taxon>
        <taxon>Aquisphaera</taxon>
    </lineage>
</organism>
<reference evidence="4 5" key="1">
    <citation type="submission" date="2019-08" db="EMBL/GenBank/DDBJ databases">
        <title>Deep-cultivation of Planctomycetes and their phenomic and genomic characterization uncovers novel biology.</title>
        <authorList>
            <person name="Wiegand S."/>
            <person name="Jogler M."/>
            <person name="Boedeker C."/>
            <person name="Pinto D."/>
            <person name="Vollmers J."/>
            <person name="Rivas-Marin E."/>
            <person name="Kohn T."/>
            <person name="Peeters S.H."/>
            <person name="Heuer A."/>
            <person name="Rast P."/>
            <person name="Oberbeckmann S."/>
            <person name="Bunk B."/>
            <person name="Jeske O."/>
            <person name="Meyerdierks A."/>
            <person name="Storesund J.E."/>
            <person name="Kallscheuer N."/>
            <person name="Luecker S."/>
            <person name="Lage O.M."/>
            <person name="Pohl T."/>
            <person name="Merkel B.J."/>
            <person name="Hornburger P."/>
            <person name="Mueller R.-W."/>
            <person name="Bruemmer F."/>
            <person name="Labrenz M."/>
            <person name="Spormann A.M."/>
            <person name="Op den Camp H."/>
            <person name="Overmann J."/>
            <person name="Amann R."/>
            <person name="Jetten M.S.M."/>
            <person name="Mascher T."/>
            <person name="Medema M.H."/>
            <person name="Devos D.P."/>
            <person name="Kaster A.-K."/>
            <person name="Ovreas L."/>
            <person name="Rohde M."/>
            <person name="Galperin M.Y."/>
            <person name="Jogler C."/>
        </authorList>
    </citation>
    <scope>NUCLEOTIDE SEQUENCE [LARGE SCALE GENOMIC DNA]</scope>
    <source>
        <strain evidence="4 5">OJF2</strain>
    </source>
</reference>